<dbReference type="InterPro" id="IPR051465">
    <property type="entry name" value="Cell_Envelope_Struct_Comp"/>
</dbReference>
<sequence>MSKKTRLHQLSLRALAGTLAMLHAAPLPTGMAAESTTRFADVPPGFYAESAIAALAAQGIVSGRSRTTFAPNDNITRAEFAILLVKAMKLPLVSEGPPAFRDVPTNHYAYRFIQTAYQNNLIAGTAPGQFSPNDVIARQDMATMIARALKTSDVPDTIVQTSLPFSDLNRISLYAKKPVAASKYLDVVAGFPDQTFKPLNPASRAAASIMIYKMINVPGEKLQELKEMTNPTVKSIEIAPNPIAILKGQSQQLTAKTYDRNGQLLSRKTVSWSISGDIGTLEGTVFTATKAGSGVITATILQEGQSPVTASANVTVEEPKHLAFTSASYGSFKPTHPVTLTAKVNDENGQPVPTDNNRKLTLTINGPDGQSTVEATTVNGEASFTVNKTKAGTYTATVSGPGTVANGSAAFKVVPGDLAKLKLLVAPSTFIRAASTVELKSSAYDQWDNEVPPVPVTFSVSDSSRGTIGSTNNPAIGTFTAGGTKGPVTITAQYNGKSISQEVTIYASATDLVSGKGDWMMWRDWKNYPVQDTIKRLKDAKVTHVYLLTTTTLDGFFGQDSMDDFLHQAHAAGIAVIGWVYAANKNPYADAQQTIDTLNYATPTGQKFDGLAADLEENLDQWHQEEYIKSVRNAMGPNYPMMAVVYPATWGKSQPWAVYTKYYDIMAPMLYWHYKERPYTYKETYEAVAAEMAKMRELTRQDMPIHMIGQSYNMFTTSNQNPTWEEIQAAMLAAKDHGAIGYSTYRGRTATAEGWAEFAVFKW</sequence>
<dbReference type="SUPFAM" id="SSF51445">
    <property type="entry name" value="(Trans)glycosidases"/>
    <property type="match status" value="1"/>
</dbReference>
<protein>
    <submittedName>
        <fullName evidence="3">S-layer homology domain-containing protein</fullName>
    </submittedName>
</protein>
<feature type="domain" description="SLH" evidence="2">
    <location>
        <begin position="162"/>
        <end position="225"/>
    </location>
</feature>
<keyword evidence="4" id="KW-1185">Reference proteome</keyword>
<dbReference type="Proteomes" id="UP001596002">
    <property type="component" value="Unassembled WGS sequence"/>
</dbReference>
<dbReference type="InterPro" id="IPR003343">
    <property type="entry name" value="Big_2"/>
</dbReference>
<dbReference type="RefSeq" id="WP_380028156.1">
    <property type="nucleotide sequence ID" value="NZ_JBHSHC010000132.1"/>
</dbReference>
<comment type="caution">
    <text evidence="3">The sequence shown here is derived from an EMBL/GenBank/DDBJ whole genome shotgun (WGS) entry which is preliminary data.</text>
</comment>
<dbReference type="Gene3D" id="2.60.40.1080">
    <property type="match status" value="1"/>
</dbReference>
<dbReference type="PANTHER" id="PTHR43308:SF5">
    <property type="entry name" value="S-LAYER PROTEIN _ PEPTIDOGLYCAN ENDO-BETA-N-ACETYLGLUCOSAMINIDASE"/>
    <property type="match status" value="1"/>
</dbReference>
<dbReference type="SUPFAM" id="SSF49373">
    <property type="entry name" value="Invasin/intimin cell-adhesion fragments"/>
    <property type="match status" value="3"/>
</dbReference>
<dbReference type="EMBL" id="JBHSHC010000132">
    <property type="protein sequence ID" value="MFC4769488.1"/>
    <property type="molecule type" value="Genomic_DNA"/>
</dbReference>
<dbReference type="PANTHER" id="PTHR43308">
    <property type="entry name" value="OUTER MEMBRANE PROTEIN ALPHA-RELATED"/>
    <property type="match status" value="1"/>
</dbReference>
<dbReference type="Pfam" id="PF00395">
    <property type="entry name" value="SLH"/>
    <property type="match status" value="3"/>
</dbReference>
<name>A0ABV9Q6E9_9BACL</name>
<evidence type="ECO:0000259" key="2">
    <source>
        <dbReference type="PROSITE" id="PS51272"/>
    </source>
</evidence>
<dbReference type="InterPro" id="IPR008964">
    <property type="entry name" value="Invasin/intimin_cell_adhesion"/>
</dbReference>
<gene>
    <name evidence="3" type="ORF">ACFO8Q_19335</name>
</gene>
<feature type="domain" description="SLH" evidence="2">
    <location>
        <begin position="35"/>
        <end position="98"/>
    </location>
</feature>
<feature type="chain" id="PRO_5045613725" evidence="1">
    <location>
        <begin position="25"/>
        <end position="763"/>
    </location>
</feature>
<dbReference type="InterPro" id="IPR017853">
    <property type="entry name" value="GH"/>
</dbReference>
<dbReference type="PROSITE" id="PS51272">
    <property type="entry name" value="SLH"/>
    <property type="match status" value="3"/>
</dbReference>
<proteinExistence type="predicted"/>
<feature type="domain" description="SLH" evidence="2">
    <location>
        <begin position="99"/>
        <end position="159"/>
    </location>
</feature>
<reference evidence="4" key="1">
    <citation type="journal article" date="2019" name="Int. J. Syst. Evol. Microbiol.">
        <title>The Global Catalogue of Microorganisms (GCM) 10K type strain sequencing project: providing services to taxonomists for standard genome sequencing and annotation.</title>
        <authorList>
            <consortium name="The Broad Institute Genomics Platform"/>
            <consortium name="The Broad Institute Genome Sequencing Center for Infectious Disease"/>
            <person name="Wu L."/>
            <person name="Ma J."/>
        </authorList>
    </citation>
    <scope>NUCLEOTIDE SEQUENCE [LARGE SCALE GENOMIC DNA]</scope>
    <source>
        <strain evidence="4">WYCCWR 12678</strain>
    </source>
</reference>
<dbReference type="InterPro" id="IPR001119">
    <property type="entry name" value="SLH_dom"/>
</dbReference>
<evidence type="ECO:0000313" key="4">
    <source>
        <dbReference type="Proteomes" id="UP001596002"/>
    </source>
</evidence>
<accession>A0ABV9Q6E9</accession>
<feature type="signal peptide" evidence="1">
    <location>
        <begin position="1"/>
        <end position="24"/>
    </location>
</feature>
<dbReference type="InterPro" id="IPR013783">
    <property type="entry name" value="Ig-like_fold"/>
</dbReference>
<evidence type="ECO:0000313" key="3">
    <source>
        <dbReference type="EMBL" id="MFC4769488.1"/>
    </source>
</evidence>
<organism evidence="3 4">
    <name type="scientific">Effusibacillus consociatus</name>
    <dbReference type="NCBI Taxonomy" id="1117041"/>
    <lineage>
        <taxon>Bacteria</taxon>
        <taxon>Bacillati</taxon>
        <taxon>Bacillota</taxon>
        <taxon>Bacilli</taxon>
        <taxon>Bacillales</taxon>
        <taxon>Alicyclobacillaceae</taxon>
        <taxon>Effusibacillus</taxon>
    </lineage>
</organism>
<dbReference type="Pfam" id="PF02368">
    <property type="entry name" value="Big_2"/>
    <property type="match status" value="1"/>
</dbReference>
<evidence type="ECO:0000256" key="1">
    <source>
        <dbReference type="SAM" id="SignalP"/>
    </source>
</evidence>
<keyword evidence="1" id="KW-0732">Signal</keyword>
<dbReference type="Gene3D" id="2.60.40.10">
    <property type="entry name" value="Immunoglobulins"/>
    <property type="match status" value="2"/>
</dbReference>